<proteinExistence type="predicted"/>
<dbReference type="Pfam" id="PF20563">
    <property type="entry name" value="DUF6773"/>
    <property type="match status" value="1"/>
</dbReference>
<organism evidence="2 3">
    <name type="scientific">Priestia iocasae</name>
    <dbReference type="NCBI Taxonomy" id="2291674"/>
    <lineage>
        <taxon>Bacteria</taxon>
        <taxon>Bacillati</taxon>
        <taxon>Bacillota</taxon>
        <taxon>Bacilli</taxon>
        <taxon>Bacillales</taxon>
        <taxon>Bacillaceae</taxon>
        <taxon>Priestia</taxon>
    </lineage>
</organism>
<comment type="caution">
    <text evidence="2">The sequence shown here is derived from an EMBL/GenBank/DDBJ whole genome shotgun (WGS) entry which is preliminary data.</text>
</comment>
<keyword evidence="3" id="KW-1185">Reference proteome</keyword>
<dbReference type="RefSeq" id="WP_205185409.1">
    <property type="nucleotide sequence ID" value="NZ_JAFBFC010000002.1"/>
</dbReference>
<evidence type="ECO:0000313" key="3">
    <source>
        <dbReference type="Proteomes" id="UP000809829"/>
    </source>
</evidence>
<gene>
    <name evidence="2" type="ORF">JOC83_001259</name>
</gene>
<name>A0ABS2QSQ6_9BACI</name>
<feature type="transmembrane region" description="Helical" evidence="1">
    <location>
        <begin position="97"/>
        <end position="115"/>
    </location>
</feature>
<feature type="transmembrane region" description="Helical" evidence="1">
    <location>
        <begin position="54"/>
        <end position="70"/>
    </location>
</feature>
<keyword evidence="1" id="KW-0472">Membrane</keyword>
<evidence type="ECO:0000256" key="1">
    <source>
        <dbReference type="SAM" id="Phobius"/>
    </source>
</evidence>
<evidence type="ECO:0000313" key="2">
    <source>
        <dbReference type="EMBL" id="MBM7702425.1"/>
    </source>
</evidence>
<reference evidence="2 3" key="1">
    <citation type="submission" date="2021-01" db="EMBL/GenBank/DDBJ databases">
        <title>Genomic Encyclopedia of Type Strains, Phase IV (KMG-IV): sequencing the most valuable type-strain genomes for metagenomic binning, comparative biology and taxonomic classification.</title>
        <authorList>
            <person name="Goeker M."/>
        </authorList>
    </citation>
    <scope>NUCLEOTIDE SEQUENCE [LARGE SCALE GENOMIC DNA]</scope>
    <source>
        <strain evidence="2 3">DSM 104297</strain>
    </source>
</reference>
<sequence>MIMKSFFRLTSSNDERVQALEYRAFAEAGFLVFLLLLLDVFVRAFLYNRPLSEWIVSILLIGCFSIYFTIRRATMGIDEETLLEGEELKAEKLAERISAFGGILYGITFIAVNGGTPDGWEQWLKQFYVLILLSGGIYLFARPIVYRIKRDKIEASFHE</sequence>
<feature type="transmembrane region" description="Helical" evidence="1">
    <location>
        <begin position="20"/>
        <end position="42"/>
    </location>
</feature>
<feature type="transmembrane region" description="Helical" evidence="1">
    <location>
        <begin position="127"/>
        <end position="145"/>
    </location>
</feature>
<protein>
    <submittedName>
        <fullName evidence="2">Uncharacterized protein</fullName>
    </submittedName>
</protein>
<dbReference type="Proteomes" id="UP000809829">
    <property type="component" value="Unassembled WGS sequence"/>
</dbReference>
<keyword evidence="1" id="KW-1133">Transmembrane helix</keyword>
<dbReference type="InterPro" id="IPR046664">
    <property type="entry name" value="DUF6773"/>
</dbReference>
<dbReference type="EMBL" id="JAFBFC010000002">
    <property type="protein sequence ID" value="MBM7702425.1"/>
    <property type="molecule type" value="Genomic_DNA"/>
</dbReference>
<keyword evidence="1" id="KW-0812">Transmembrane</keyword>
<accession>A0ABS2QSQ6</accession>